<dbReference type="PANTHER" id="PTHR10138">
    <property type="entry name" value="TRYPTOPHAN 2,3-DIOXYGENASE"/>
    <property type="match status" value="1"/>
</dbReference>
<dbReference type="Pfam" id="PF03301">
    <property type="entry name" value="Trp_dioxygenase"/>
    <property type="match status" value="1"/>
</dbReference>
<protein>
    <recommendedName>
        <fullName evidence="9">Tryptophan 2,3-dioxygenase</fullName>
        <shortName evidence="9">TDO</shortName>
        <ecNumber evidence="9">1.13.11.11</ecNumber>
    </recommendedName>
    <alternativeName>
        <fullName evidence="9">Tryptamin 2,3-dioxygenase</fullName>
    </alternativeName>
    <alternativeName>
        <fullName evidence="9">Tryptophan oxygenase</fullName>
        <shortName evidence="9">TO</shortName>
        <shortName evidence="9">TRPO</shortName>
    </alternativeName>
    <alternativeName>
        <fullName evidence="9">Tryptophan pyrrolase</fullName>
    </alternativeName>
    <alternativeName>
        <fullName evidence="9">Tryptophanase</fullName>
    </alternativeName>
</protein>
<dbReference type="Gene3D" id="1.20.58.480">
    <property type="match status" value="1"/>
</dbReference>
<comment type="similarity">
    <text evidence="9">Belongs to the tryptophan 2,3-dioxygenase family.</text>
</comment>
<dbReference type="FunFam" id="1.20.58.480:FF:000001">
    <property type="entry name" value="Tryptophan 2,3-dioxygenase"/>
    <property type="match status" value="1"/>
</dbReference>
<comment type="catalytic activity">
    <reaction evidence="8 9">
        <text>L-tryptophan + O2 = N-formyl-L-kynurenine</text>
        <dbReference type="Rhea" id="RHEA:24536"/>
        <dbReference type="ChEBI" id="CHEBI:15379"/>
        <dbReference type="ChEBI" id="CHEBI:57912"/>
        <dbReference type="ChEBI" id="CHEBI:58629"/>
        <dbReference type="EC" id="1.13.11.11"/>
    </reaction>
</comment>
<proteinExistence type="inferred from homology"/>
<comment type="pathway">
    <text evidence="9">Amino-acid degradation; L-tryptophan degradation via kynurenine pathway; L-kynurenine from L-tryptophan: step 1/2.</text>
</comment>
<dbReference type="InterPro" id="IPR037217">
    <property type="entry name" value="Trp/Indoleamine_2_3_dOase-like"/>
</dbReference>
<keyword evidence="7 9" id="KW-0823">Tryptophan catabolism</keyword>
<evidence type="ECO:0000256" key="8">
    <source>
        <dbReference type="ARBA" id="ARBA00050412"/>
    </source>
</evidence>
<gene>
    <name evidence="9 10" type="primary">kynA</name>
    <name evidence="10" type="ORF">HJG44_13660</name>
</gene>
<keyword evidence="2 9" id="KW-0349">Heme</keyword>
<comment type="subunit">
    <text evidence="1 9">Homotetramer.</text>
</comment>
<comment type="function">
    <text evidence="9">Heme-dependent dioxygenase that catalyzes the oxidative cleavage of the L-tryptophan (L-Trp) pyrrole ring and converts L-tryptophan to N-formyl-L-kynurenine. Catalyzes the oxidative cleavage of the indole moiety.</text>
</comment>
<dbReference type="PANTHER" id="PTHR10138:SF0">
    <property type="entry name" value="TRYPTOPHAN 2,3-DIOXYGENASE"/>
    <property type="match status" value="1"/>
</dbReference>
<accession>A0A849IAJ1</accession>
<feature type="binding site" evidence="9">
    <location>
        <begin position="28"/>
        <end position="32"/>
    </location>
    <ligand>
        <name>substrate</name>
    </ligand>
</feature>
<keyword evidence="6 9" id="KW-0408">Iron</keyword>
<dbReference type="GO" id="GO:0020037">
    <property type="term" value="F:heme binding"/>
    <property type="evidence" value="ECO:0007669"/>
    <property type="project" value="UniProtKB-UniRule"/>
</dbReference>
<feature type="binding site" evidence="9">
    <location>
        <position position="231"/>
    </location>
    <ligand>
        <name>substrate</name>
    </ligand>
</feature>
<dbReference type="EC" id="1.13.11.11" evidence="9"/>
<feature type="binding site" description="axial binding residue" evidence="9">
    <location>
        <position position="217"/>
    </location>
    <ligand>
        <name>heme</name>
        <dbReference type="ChEBI" id="CHEBI:30413"/>
    </ligand>
    <ligandPart>
        <name>Fe</name>
        <dbReference type="ChEBI" id="CHEBI:18248"/>
    </ligandPart>
</feature>
<evidence type="ECO:0000313" key="11">
    <source>
        <dbReference type="Proteomes" id="UP000564885"/>
    </source>
</evidence>
<evidence type="ECO:0000256" key="3">
    <source>
        <dbReference type="ARBA" id="ARBA00022723"/>
    </source>
</evidence>
<keyword evidence="3 9" id="KW-0479">Metal-binding</keyword>
<dbReference type="NCBIfam" id="TIGR03036">
    <property type="entry name" value="trp_2_3_diox"/>
    <property type="match status" value="1"/>
</dbReference>
<keyword evidence="4 9" id="KW-0223">Dioxygenase</keyword>
<evidence type="ECO:0000256" key="6">
    <source>
        <dbReference type="ARBA" id="ARBA00023004"/>
    </source>
</evidence>
<dbReference type="EMBL" id="JABEPP010000003">
    <property type="protein sequence ID" value="NNM73429.1"/>
    <property type="molecule type" value="Genomic_DNA"/>
</dbReference>
<organism evidence="10 11">
    <name type="scientific">Enterovirga aerilata</name>
    <dbReference type="NCBI Taxonomy" id="2730920"/>
    <lineage>
        <taxon>Bacteria</taxon>
        <taxon>Pseudomonadati</taxon>
        <taxon>Pseudomonadota</taxon>
        <taxon>Alphaproteobacteria</taxon>
        <taxon>Hyphomicrobiales</taxon>
        <taxon>Methylobacteriaceae</taxon>
        <taxon>Enterovirga</taxon>
    </lineage>
</organism>
<keyword evidence="11" id="KW-1185">Reference proteome</keyword>
<dbReference type="Proteomes" id="UP000564885">
    <property type="component" value="Unassembled WGS sequence"/>
</dbReference>
<evidence type="ECO:0000256" key="2">
    <source>
        <dbReference type="ARBA" id="ARBA00022617"/>
    </source>
</evidence>
<dbReference type="UniPathway" id="UPA00333">
    <property type="reaction ID" value="UER00453"/>
</dbReference>
<dbReference type="AlphaFoldDB" id="A0A849IAJ1"/>
<dbReference type="GO" id="GO:0019441">
    <property type="term" value="P:L-tryptophan catabolic process to kynurenine"/>
    <property type="evidence" value="ECO:0007669"/>
    <property type="project" value="UniProtKB-UniRule"/>
</dbReference>
<dbReference type="InterPro" id="IPR004981">
    <property type="entry name" value="Trp_2_3_dOase"/>
</dbReference>
<comment type="caution">
    <text evidence="10">The sequence shown here is derived from an EMBL/GenBank/DDBJ whole genome shotgun (WGS) entry which is preliminary data.</text>
</comment>
<evidence type="ECO:0000313" key="10">
    <source>
        <dbReference type="EMBL" id="NNM73429.1"/>
    </source>
</evidence>
<comment type="cofactor">
    <cofactor evidence="9">
        <name>heme</name>
        <dbReference type="ChEBI" id="CHEBI:30413"/>
    </cofactor>
    <text evidence="9">Binds 1 heme group per subunit.</text>
</comment>
<sequence length="259" mass="29911">MSYADYLDLDRILAAQHPLSRDPNELLFIIQHQVSELWMRLMLHEIDGAIAAIRDDHLPQSFKALARVSRIMEQLVNAWSVLATMTPSEYSIIRPHLANSSGFQSFQYRAIEFRLGNKNPALIEPHRHDPARLAVVEAAYAEPSLYDEAVRCLARRGFAIGPAVLDRDLTQRMPEDPTILAAWTEVYRDPDRHFDLYELAEELVDLEEAFRLWRFRHVTTVERIIGFKRGTGGTAGVSYLRKMLDVVLFPELWRLRTEL</sequence>
<feature type="binding site" evidence="9">
    <location>
        <position position="90"/>
    </location>
    <ligand>
        <name>substrate</name>
    </ligand>
</feature>
<dbReference type="InterPro" id="IPR017485">
    <property type="entry name" value="Trp_2-3-dOase_bac"/>
</dbReference>
<dbReference type="HAMAP" id="MF_01972">
    <property type="entry name" value="T23O"/>
    <property type="match status" value="1"/>
</dbReference>
<evidence type="ECO:0000256" key="4">
    <source>
        <dbReference type="ARBA" id="ARBA00022964"/>
    </source>
</evidence>
<name>A0A849IAJ1_9HYPH</name>
<dbReference type="GO" id="GO:0019442">
    <property type="term" value="P:L-tryptophan catabolic process to acetyl-CoA"/>
    <property type="evidence" value="ECO:0007669"/>
    <property type="project" value="TreeGrafter"/>
</dbReference>
<reference evidence="10 11" key="1">
    <citation type="submission" date="2020-04" db="EMBL/GenBank/DDBJ databases">
        <title>Enterovirga sp. isolate from soil.</title>
        <authorList>
            <person name="Chea S."/>
            <person name="Kim D.-U."/>
        </authorList>
    </citation>
    <scope>NUCLEOTIDE SEQUENCE [LARGE SCALE GENOMIC DNA]</scope>
    <source>
        <strain evidence="10 11">DB1703</strain>
    </source>
</reference>
<evidence type="ECO:0000256" key="7">
    <source>
        <dbReference type="ARBA" id="ARBA00023079"/>
    </source>
</evidence>
<keyword evidence="5 9" id="KW-0560">Oxidoreductase</keyword>
<feature type="binding site" evidence="9">
    <location>
        <position position="94"/>
    </location>
    <ligand>
        <name>substrate</name>
    </ligand>
</feature>
<evidence type="ECO:0000256" key="5">
    <source>
        <dbReference type="ARBA" id="ARBA00023002"/>
    </source>
</evidence>
<dbReference type="GO" id="GO:0004833">
    <property type="term" value="F:L-tryptophan 2,3-dioxygenase activity"/>
    <property type="evidence" value="ECO:0007669"/>
    <property type="project" value="UniProtKB-UniRule"/>
</dbReference>
<evidence type="ECO:0000256" key="9">
    <source>
        <dbReference type="HAMAP-Rule" id="MF_01972"/>
    </source>
</evidence>
<dbReference type="SUPFAM" id="SSF140959">
    <property type="entry name" value="Indolic compounds 2,3-dioxygenase-like"/>
    <property type="match status" value="1"/>
</dbReference>
<evidence type="ECO:0000256" key="1">
    <source>
        <dbReference type="ARBA" id="ARBA00011881"/>
    </source>
</evidence>
<dbReference type="GO" id="GO:0046872">
    <property type="term" value="F:metal ion binding"/>
    <property type="evidence" value="ECO:0007669"/>
    <property type="project" value="UniProtKB-KW"/>
</dbReference>